<keyword evidence="2" id="KW-0812">Transmembrane</keyword>
<evidence type="ECO:0000256" key="2">
    <source>
        <dbReference type="SAM" id="Phobius"/>
    </source>
</evidence>
<keyword evidence="2" id="KW-0472">Membrane</keyword>
<keyword evidence="2" id="KW-1133">Transmembrane helix</keyword>
<dbReference type="AlphaFoldDB" id="A0A291LYG1"/>
<dbReference type="RefSeq" id="WP_088664403.1">
    <property type="nucleotide sequence ID" value="NZ_CP021404.1"/>
</dbReference>
<organism evidence="3 4">
    <name type="scientific">Pacificitalea manganoxidans</name>
    <dbReference type="NCBI Taxonomy" id="1411902"/>
    <lineage>
        <taxon>Bacteria</taxon>
        <taxon>Pseudomonadati</taxon>
        <taxon>Pseudomonadota</taxon>
        <taxon>Alphaproteobacteria</taxon>
        <taxon>Rhodobacterales</taxon>
        <taxon>Paracoccaceae</taxon>
        <taxon>Pacificitalea</taxon>
    </lineage>
</organism>
<dbReference type="KEGG" id="cmag:CBW24_06810"/>
<evidence type="ECO:0000313" key="4">
    <source>
        <dbReference type="Proteomes" id="UP000219050"/>
    </source>
</evidence>
<dbReference type="OrthoDB" id="7779177at2"/>
<accession>A0A291LYG1</accession>
<feature type="compositionally biased region" description="Polar residues" evidence="1">
    <location>
        <begin position="60"/>
        <end position="69"/>
    </location>
</feature>
<name>A0A291LYG1_9RHOB</name>
<dbReference type="Proteomes" id="UP000219050">
    <property type="component" value="Chromosome"/>
</dbReference>
<reference evidence="3 4" key="1">
    <citation type="submission" date="2017-05" db="EMBL/GenBank/DDBJ databases">
        <title>Comparative genomic and metabolic analysis of manganese-oxidizing mechanisms in Celeribater manganoxidans DY25T: its adaption to the environment of polymetallic nodule.</title>
        <authorList>
            <person name="Wang X."/>
        </authorList>
    </citation>
    <scope>NUCLEOTIDE SEQUENCE [LARGE SCALE GENOMIC DNA]</scope>
    <source>
        <strain evidence="3 4">DY25</strain>
    </source>
</reference>
<sequence length="80" mass="8622">MSAPHTDIDKQERRHKGPLAGMKLVVGFAVLLLVLWVGWVVIYGSDPEGAETQIDGRTGTVEQTEETPQPGQPETLPAGN</sequence>
<keyword evidence="4" id="KW-1185">Reference proteome</keyword>
<proteinExistence type="predicted"/>
<feature type="transmembrane region" description="Helical" evidence="2">
    <location>
        <begin position="21"/>
        <end position="42"/>
    </location>
</feature>
<gene>
    <name evidence="3" type="ORF">CBW24_06810</name>
</gene>
<evidence type="ECO:0000256" key="1">
    <source>
        <dbReference type="SAM" id="MobiDB-lite"/>
    </source>
</evidence>
<feature type="region of interest" description="Disordered" evidence="1">
    <location>
        <begin position="47"/>
        <end position="80"/>
    </location>
</feature>
<evidence type="ECO:0000313" key="3">
    <source>
        <dbReference type="EMBL" id="ATI41732.1"/>
    </source>
</evidence>
<dbReference type="EMBL" id="CP021404">
    <property type="protein sequence ID" value="ATI41732.1"/>
    <property type="molecule type" value="Genomic_DNA"/>
</dbReference>
<protein>
    <submittedName>
        <fullName evidence="3">Uncharacterized protein</fullName>
    </submittedName>
</protein>